<dbReference type="EMBL" id="CASHTH010003280">
    <property type="protein sequence ID" value="CAI8042671.1"/>
    <property type="molecule type" value="Genomic_DNA"/>
</dbReference>
<sequence>MKGNPTIVIQNRAGGGGNLAMNWIYERARRNGTVMGCQTASGRYTEWFVGDPKKAGLRANMEEIIPVMFTPVYSVGVARKDLDPPLNKLEDLKKAKTFNVGGFRADGAKDLKFRTLFELAGVKFKYVTGYQGSSDLLAAFLRKELDYIDGSTPFYIPRQIPAIAPGVPAREFVKRLSGKEPSGPLWQLFQVHTSYRQILAPPGVPKAAVDAVRSAFVAVNNDPVFRAEYKKNVGIEPGMLTTPKDIEKAMVPWKTAGEELRQFRAKYIEEGRKLAAKR</sequence>
<dbReference type="InterPro" id="IPR042100">
    <property type="entry name" value="Bug_dom1"/>
</dbReference>
<keyword evidence="2" id="KW-1185">Reference proteome</keyword>
<evidence type="ECO:0000313" key="1">
    <source>
        <dbReference type="EMBL" id="CAI8042671.1"/>
    </source>
</evidence>
<name>A0AA35X7P9_GEOBA</name>
<gene>
    <name evidence="1" type="ORF">GBAR_LOCUS23656</name>
</gene>
<comment type="caution">
    <text evidence="1">The sequence shown here is derived from an EMBL/GenBank/DDBJ whole genome shotgun (WGS) entry which is preliminary data.</text>
</comment>
<dbReference type="Proteomes" id="UP001174909">
    <property type="component" value="Unassembled WGS sequence"/>
</dbReference>
<evidence type="ECO:0008006" key="3">
    <source>
        <dbReference type="Google" id="ProtNLM"/>
    </source>
</evidence>
<dbReference type="Gene3D" id="3.40.190.150">
    <property type="entry name" value="Bordetella uptake gene, domain 1"/>
    <property type="match status" value="1"/>
</dbReference>
<accession>A0AA35X7P9</accession>
<protein>
    <recommendedName>
        <fullName evidence="3">Tripartite tricarboxylate transporter substrate binding protein</fullName>
    </recommendedName>
</protein>
<proteinExistence type="predicted"/>
<dbReference type="Gene3D" id="3.40.190.10">
    <property type="entry name" value="Periplasmic binding protein-like II"/>
    <property type="match status" value="1"/>
</dbReference>
<evidence type="ECO:0000313" key="2">
    <source>
        <dbReference type="Proteomes" id="UP001174909"/>
    </source>
</evidence>
<reference evidence="1" key="1">
    <citation type="submission" date="2023-03" db="EMBL/GenBank/DDBJ databases">
        <authorList>
            <person name="Steffen K."/>
            <person name="Cardenas P."/>
        </authorList>
    </citation>
    <scope>NUCLEOTIDE SEQUENCE</scope>
</reference>
<dbReference type="AlphaFoldDB" id="A0AA35X7P9"/>
<organism evidence="1 2">
    <name type="scientific">Geodia barretti</name>
    <name type="common">Barrett's horny sponge</name>
    <dbReference type="NCBI Taxonomy" id="519541"/>
    <lineage>
        <taxon>Eukaryota</taxon>
        <taxon>Metazoa</taxon>
        <taxon>Porifera</taxon>
        <taxon>Demospongiae</taxon>
        <taxon>Heteroscleromorpha</taxon>
        <taxon>Tetractinellida</taxon>
        <taxon>Astrophorina</taxon>
        <taxon>Geodiidae</taxon>
        <taxon>Geodia</taxon>
    </lineage>
</organism>